<keyword evidence="2" id="KW-0804">Transcription</keyword>
<evidence type="ECO:0000256" key="4">
    <source>
        <dbReference type="SAM" id="MobiDB-lite"/>
    </source>
</evidence>
<dbReference type="Proteomes" id="UP000026960">
    <property type="component" value="Chromosome 5"/>
</dbReference>
<comment type="caution">
    <text evidence="3">Lacks conserved residue(s) required for the propagation of feature annotation.</text>
</comment>
<evidence type="ECO:0000256" key="3">
    <source>
        <dbReference type="PROSITE-ProRule" id="PRU01191"/>
    </source>
</evidence>
<protein>
    <submittedName>
        <fullName evidence="5">Uncharacterized protein</fullName>
    </submittedName>
</protein>
<dbReference type="PROSITE" id="PS50985">
    <property type="entry name" value="GRAS"/>
    <property type="match status" value="1"/>
</dbReference>
<evidence type="ECO:0000313" key="5">
    <source>
        <dbReference type="EnsemblPlants" id="OBART05G14470.1"/>
    </source>
</evidence>
<evidence type="ECO:0000256" key="1">
    <source>
        <dbReference type="ARBA" id="ARBA00023015"/>
    </source>
</evidence>
<dbReference type="STRING" id="65489.A0A0D3G6Z8"/>
<feature type="compositionally biased region" description="Low complexity" evidence="4">
    <location>
        <begin position="20"/>
        <end position="37"/>
    </location>
</feature>
<feature type="region of interest" description="Disordered" evidence="4">
    <location>
        <begin position="20"/>
        <end position="46"/>
    </location>
</feature>
<dbReference type="Pfam" id="PF03514">
    <property type="entry name" value="GRAS"/>
    <property type="match status" value="1"/>
</dbReference>
<evidence type="ECO:0000256" key="2">
    <source>
        <dbReference type="ARBA" id="ARBA00023163"/>
    </source>
</evidence>
<dbReference type="HOGENOM" id="CLU_096638_0_0_1"/>
<sequence>MVPVPVASMATATAPAAVAAADNGGHGSSSASQNASGSGQGQGGNVVGRMSIEELSATATGSIGSRLVVIPGQPLAVVANLQIHRLLAFPDYVDGVASRRPAAEQSGSSQHTMTTATKTKADALLRAIRDLNPKLVVLTENEADHNVAELGARVWNALNYYAALFDALEASSTPPAAVPPPGAAHGGGCFPVICWCDVPVFSVSTWTARRVLVPAPPLWPPAAAGGAGPSGSGYGGDGPSTASSSAAMWWVG</sequence>
<comment type="similarity">
    <text evidence="3">Belongs to the GRAS family.</text>
</comment>
<dbReference type="InterPro" id="IPR005202">
    <property type="entry name" value="TF_GRAS"/>
</dbReference>
<reference evidence="5" key="2">
    <citation type="submission" date="2015-03" db="UniProtKB">
        <authorList>
            <consortium name="EnsemblPlants"/>
        </authorList>
    </citation>
    <scope>IDENTIFICATION</scope>
</reference>
<dbReference type="EnsemblPlants" id="OBART05G14470.1">
    <property type="protein sequence ID" value="OBART05G14470.1"/>
    <property type="gene ID" value="OBART05G14470"/>
</dbReference>
<evidence type="ECO:0000313" key="6">
    <source>
        <dbReference type="Proteomes" id="UP000026960"/>
    </source>
</evidence>
<reference evidence="5" key="1">
    <citation type="journal article" date="2009" name="Rice">
        <title>De Novo Next Generation Sequencing of Plant Genomes.</title>
        <authorList>
            <person name="Rounsley S."/>
            <person name="Marri P.R."/>
            <person name="Yu Y."/>
            <person name="He R."/>
            <person name="Sisneros N."/>
            <person name="Goicoechea J.L."/>
            <person name="Lee S.J."/>
            <person name="Angelova A."/>
            <person name="Kudrna D."/>
            <person name="Luo M."/>
            <person name="Affourtit J."/>
            <person name="Desany B."/>
            <person name="Knight J."/>
            <person name="Niazi F."/>
            <person name="Egholm M."/>
            <person name="Wing R.A."/>
        </authorList>
    </citation>
    <scope>NUCLEOTIDE SEQUENCE [LARGE SCALE GENOMIC DNA]</scope>
    <source>
        <strain evidence="5">cv. IRGC 105608</strain>
    </source>
</reference>
<dbReference type="AlphaFoldDB" id="A0A0D3G6Z8"/>
<proteinExistence type="inferred from homology"/>
<dbReference type="PaxDb" id="65489-OBART05G14470.1"/>
<keyword evidence="1" id="KW-0805">Transcription regulation</keyword>
<dbReference type="Gramene" id="OBART05G14470.1">
    <property type="protein sequence ID" value="OBART05G14470.1"/>
    <property type="gene ID" value="OBART05G14470"/>
</dbReference>
<accession>A0A0D3G6Z8</accession>
<keyword evidence="6" id="KW-1185">Reference proteome</keyword>
<name>A0A0D3G6Z8_9ORYZ</name>
<organism evidence="5">
    <name type="scientific">Oryza barthii</name>
    <dbReference type="NCBI Taxonomy" id="65489"/>
    <lineage>
        <taxon>Eukaryota</taxon>
        <taxon>Viridiplantae</taxon>
        <taxon>Streptophyta</taxon>
        <taxon>Embryophyta</taxon>
        <taxon>Tracheophyta</taxon>
        <taxon>Spermatophyta</taxon>
        <taxon>Magnoliopsida</taxon>
        <taxon>Liliopsida</taxon>
        <taxon>Poales</taxon>
        <taxon>Poaceae</taxon>
        <taxon>BOP clade</taxon>
        <taxon>Oryzoideae</taxon>
        <taxon>Oryzeae</taxon>
        <taxon>Oryzinae</taxon>
        <taxon>Oryza</taxon>
    </lineage>
</organism>